<dbReference type="PANTHER" id="PTHR46300">
    <property type="entry name" value="P450, PUTATIVE (EUROFUNG)-RELATED-RELATED"/>
    <property type="match status" value="1"/>
</dbReference>
<reference evidence="12" key="1">
    <citation type="submission" date="2019-10" db="EMBL/GenBank/DDBJ databases">
        <authorList>
            <consortium name="DOE Joint Genome Institute"/>
            <person name="Kuo A."/>
            <person name="Miyauchi S."/>
            <person name="Kiss E."/>
            <person name="Drula E."/>
            <person name="Kohler A."/>
            <person name="Sanchez-Garcia M."/>
            <person name="Andreopoulos B."/>
            <person name="Barry K.W."/>
            <person name="Bonito G."/>
            <person name="Buee M."/>
            <person name="Carver A."/>
            <person name="Chen C."/>
            <person name="Cichocki N."/>
            <person name="Clum A."/>
            <person name="Culley D."/>
            <person name="Crous P.W."/>
            <person name="Fauchery L."/>
            <person name="Girlanda M."/>
            <person name="Hayes R."/>
            <person name="Keri Z."/>
            <person name="LaButti K."/>
            <person name="Lipzen A."/>
            <person name="Lombard V."/>
            <person name="Magnuson J."/>
            <person name="Maillard F."/>
            <person name="Morin E."/>
            <person name="Murat C."/>
            <person name="Nolan M."/>
            <person name="Ohm R."/>
            <person name="Pangilinan J."/>
            <person name="Pereira M."/>
            <person name="Perotto S."/>
            <person name="Peter M."/>
            <person name="Riley R."/>
            <person name="Sitrit Y."/>
            <person name="Stielow B."/>
            <person name="Szollosi G."/>
            <person name="Zifcakova L."/>
            <person name="Stursova M."/>
            <person name="Spatafora J.W."/>
            <person name="Tedersoo L."/>
            <person name="Vaario L.-M."/>
            <person name="Yamada A."/>
            <person name="Yan M."/>
            <person name="Wang P."/>
            <person name="Xu J."/>
            <person name="Bruns T."/>
            <person name="Baldrian P."/>
            <person name="Vilgalys R."/>
            <person name="Henrissat B."/>
            <person name="Grigoriev I.V."/>
            <person name="Hibbett D."/>
            <person name="Nagy L.G."/>
            <person name="Martin F.M."/>
        </authorList>
    </citation>
    <scope>NUCLEOTIDE SEQUENCE</scope>
    <source>
        <strain evidence="12">BED1</strain>
    </source>
</reference>
<dbReference type="GO" id="GO:0020037">
    <property type="term" value="F:heme binding"/>
    <property type="evidence" value="ECO:0007669"/>
    <property type="project" value="InterPro"/>
</dbReference>
<keyword evidence="5 9" id="KW-0479">Metal-binding</keyword>
<evidence type="ECO:0000256" key="2">
    <source>
        <dbReference type="ARBA" id="ARBA00005179"/>
    </source>
</evidence>
<keyword evidence="6 10" id="KW-0560">Oxidoreductase</keyword>
<keyword evidence="7 9" id="KW-0408">Iron</keyword>
<dbReference type="Pfam" id="PF00067">
    <property type="entry name" value="p450"/>
    <property type="match status" value="1"/>
</dbReference>
<keyword evidence="11" id="KW-0472">Membrane</keyword>
<dbReference type="PRINTS" id="PR00385">
    <property type="entry name" value="P450"/>
</dbReference>
<dbReference type="GO" id="GO:0016705">
    <property type="term" value="F:oxidoreductase activity, acting on paired donors, with incorporation or reduction of molecular oxygen"/>
    <property type="evidence" value="ECO:0007669"/>
    <property type="project" value="InterPro"/>
</dbReference>
<dbReference type="PROSITE" id="PS00086">
    <property type="entry name" value="CYTOCHROME_P450"/>
    <property type="match status" value="1"/>
</dbReference>
<gene>
    <name evidence="12" type="ORF">L210DRAFT_3554115</name>
</gene>
<dbReference type="EMBL" id="WHUW01000030">
    <property type="protein sequence ID" value="KAF8434128.1"/>
    <property type="molecule type" value="Genomic_DNA"/>
</dbReference>
<dbReference type="InterPro" id="IPR002401">
    <property type="entry name" value="Cyt_P450_E_grp-I"/>
</dbReference>
<keyword evidence="4 9" id="KW-0349">Heme</keyword>
<comment type="pathway">
    <text evidence="2">Secondary metabolite biosynthesis.</text>
</comment>
<feature type="transmembrane region" description="Helical" evidence="11">
    <location>
        <begin position="6"/>
        <end position="25"/>
    </location>
</feature>
<evidence type="ECO:0000256" key="1">
    <source>
        <dbReference type="ARBA" id="ARBA00001971"/>
    </source>
</evidence>
<dbReference type="Gene3D" id="1.10.630.10">
    <property type="entry name" value="Cytochrome P450"/>
    <property type="match status" value="1"/>
</dbReference>
<organism evidence="12 13">
    <name type="scientific">Boletus edulis BED1</name>
    <dbReference type="NCBI Taxonomy" id="1328754"/>
    <lineage>
        <taxon>Eukaryota</taxon>
        <taxon>Fungi</taxon>
        <taxon>Dikarya</taxon>
        <taxon>Basidiomycota</taxon>
        <taxon>Agaricomycotina</taxon>
        <taxon>Agaricomycetes</taxon>
        <taxon>Agaricomycetidae</taxon>
        <taxon>Boletales</taxon>
        <taxon>Boletineae</taxon>
        <taxon>Boletaceae</taxon>
        <taxon>Boletoideae</taxon>
        <taxon>Boletus</taxon>
    </lineage>
</organism>
<protein>
    <submittedName>
        <fullName evidence="12">Cytochrome P450</fullName>
    </submittedName>
</protein>
<sequence length="516" mass="58414">MHLNPMHWQYLVAVGVLVVSTLTLLKRRRQTVHGFRLLPGPVPLPFIGNLFSIDAKKPWMTYAEWATRYGDIFMIRVLKQDIIMINSERIAKELFERRSSIYSDRPYLAAKDPYGWSFHLTWAQYGDRWRLQRRIFHQTFRAEAALAFRPVQLEKARQLVLDILSAPHDFSKHIQKFSAAVIMSIVYDYEVAPEHDHLVELFERGNALAMESLTPEASSIIDAFPFVLSLPEWFPGAVLRRKAELSKHCAMQIIEEPFEYARKREAIGSNASAMAFGLLRATKDVDDPSQLQLSKDTCATAFVGGAETITSILKSFMLAMLQHPELQERAQAEIDAVVGTDRLPNFDDRPNLPYVEAILLETLRMYPVVPLGVPHATTDDDNYEGFFIPKGSTLVANIWAINHNEEAYPEPDVFKPERFFVGGKLRGDKSTESLAFGFGRRVCPGRYNADNSVWIATVLILCSLKIAKARGEQGEELDFEPTFSCGVTTSPDPFPCSITPRLNVDIHKLSTADSFE</sequence>
<evidence type="ECO:0000256" key="4">
    <source>
        <dbReference type="ARBA" id="ARBA00022617"/>
    </source>
</evidence>
<evidence type="ECO:0000256" key="8">
    <source>
        <dbReference type="ARBA" id="ARBA00023033"/>
    </source>
</evidence>
<evidence type="ECO:0000256" key="5">
    <source>
        <dbReference type="ARBA" id="ARBA00022723"/>
    </source>
</evidence>
<evidence type="ECO:0000256" key="7">
    <source>
        <dbReference type="ARBA" id="ARBA00023004"/>
    </source>
</evidence>
<dbReference type="InterPro" id="IPR050364">
    <property type="entry name" value="Cytochrome_P450_fung"/>
</dbReference>
<dbReference type="InterPro" id="IPR017972">
    <property type="entry name" value="Cyt_P450_CS"/>
</dbReference>
<evidence type="ECO:0000313" key="12">
    <source>
        <dbReference type="EMBL" id="KAF8434128.1"/>
    </source>
</evidence>
<reference evidence="12" key="2">
    <citation type="journal article" date="2020" name="Nat. Commun.">
        <title>Large-scale genome sequencing of mycorrhizal fungi provides insights into the early evolution of symbiotic traits.</title>
        <authorList>
            <person name="Miyauchi S."/>
            <person name="Kiss E."/>
            <person name="Kuo A."/>
            <person name="Drula E."/>
            <person name="Kohler A."/>
            <person name="Sanchez-Garcia M."/>
            <person name="Morin E."/>
            <person name="Andreopoulos B."/>
            <person name="Barry K.W."/>
            <person name="Bonito G."/>
            <person name="Buee M."/>
            <person name="Carver A."/>
            <person name="Chen C."/>
            <person name="Cichocki N."/>
            <person name="Clum A."/>
            <person name="Culley D."/>
            <person name="Crous P.W."/>
            <person name="Fauchery L."/>
            <person name="Girlanda M."/>
            <person name="Hayes R.D."/>
            <person name="Keri Z."/>
            <person name="LaButti K."/>
            <person name="Lipzen A."/>
            <person name="Lombard V."/>
            <person name="Magnuson J."/>
            <person name="Maillard F."/>
            <person name="Murat C."/>
            <person name="Nolan M."/>
            <person name="Ohm R.A."/>
            <person name="Pangilinan J."/>
            <person name="Pereira M.F."/>
            <person name="Perotto S."/>
            <person name="Peter M."/>
            <person name="Pfister S."/>
            <person name="Riley R."/>
            <person name="Sitrit Y."/>
            <person name="Stielow J.B."/>
            <person name="Szollosi G."/>
            <person name="Zifcakova L."/>
            <person name="Stursova M."/>
            <person name="Spatafora J.W."/>
            <person name="Tedersoo L."/>
            <person name="Vaario L.M."/>
            <person name="Yamada A."/>
            <person name="Yan M."/>
            <person name="Wang P."/>
            <person name="Xu J."/>
            <person name="Bruns T."/>
            <person name="Baldrian P."/>
            <person name="Vilgalys R."/>
            <person name="Dunand C."/>
            <person name="Henrissat B."/>
            <person name="Grigoriev I.V."/>
            <person name="Hibbett D."/>
            <person name="Nagy L.G."/>
            <person name="Martin F.M."/>
        </authorList>
    </citation>
    <scope>NUCLEOTIDE SEQUENCE</scope>
    <source>
        <strain evidence="12">BED1</strain>
    </source>
</reference>
<evidence type="ECO:0000256" key="10">
    <source>
        <dbReference type="RuleBase" id="RU000461"/>
    </source>
</evidence>
<comment type="caution">
    <text evidence="12">The sequence shown here is derived from an EMBL/GenBank/DDBJ whole genome shotgun (WGS) entry which is preliminary data.</text>
</comment>
<evidence type="ECO:0000256" key="9">
    <source>
        <dbReference type="PIRSR" id="PIRSR602401-1"/>
    </source>
</evidence>
<dbReference type="GO" id="GO:0005506">
    <property type="term" value="F:iron ion binding"/>
    <property type="evidence" value="ECO:0007669"/>
    <property type="project" value="InterPro"/>
</dbReference>
<comment type="cofactor">
    <cofactor evidence="1 9">
        <name>heme</name>
        <dbReference type="ChEBI" id="CHEBI:30413"/>
    </cofactor>
</comment>
<evidence type="ECO:0000256" key="3">
    <source>
        <dbReference type="ARBA" id="ARBA00010617"/>
    </source>
</evidence>
<dbReference type="InterPro" id="IPR036396">
    <property type="entry name" value="Cyt_P450_sf"/>
</dbReference>
<dbReference type="SUPFAM" id="SSF48264">
    <property type="entry name" value="Cytochrome P450"/>
    <property type="match status" value="1"/>
</dbReference>
<evidence type="ECO:0000256" key="11">
    <source>
        <dbReference type="SAM" id="Phobius"/>
    </source>
</evidence>
<accession>A0AAD4BL48</accession>
<dbReference type="AlphaFoldDB" id="A0AAD4BL48"/>
<keyword evidence="11" id="KW-0812">Transmembrane</keyword>
<name>A0AAD4BL48_BOLED</name>
<keyword evidence="11" id="KW-1133">Transmembrane helix</keyword>
<dbReference type="Proteomes" id="UP001194468">
    <property type="component" value="Unassembled WGS sequence"/>
</dbReference>
<dbReference type="GO" id="GO:0004497">
    <property type="term" value="F:monooxygenase activity"/>
    <property type="evidence" value="ECO:0007669"/>
    <property type="project" value="UniProtKB-KW"/>
</dbReference>
<evidence type="ECO:0000256" key="6">
    <source>
        <dbReference type="ARBA" id="ARBA00023002"/>
    </source>
</evidence>
<dbReference type="PANTHER" id="PTHR46300:SF7">
    <property type="entry name" value="P450, PUTATIVE (EUROFUNG)-RELATED"/>
    <property type="match status" value="1"/>
</dbReference>
<keyword evidence="8 10" id="KW-0503">Monooxygenase</keyword>
<dbReference type="CDD" id="cd11065">
    <property type="entry name" value="CYP64-like"/>
    <property type="match status" value="1"/>
</dbReference>
<evidence type="ECO:0000313" key="13">
    <source>
        <dbReference type="Proteomes" id="UP001194468"/>
    </source>
</evidence>
<proteinExistence type="inferred from homology"/>
<feature type="binding site" description="axial binding residue" evidence="9">
    <location>
        <position position="443"/>
    </location>
    <ligand>
        <name>heme</name>
        <dbReference type="ChEBI" id="CHEBI:30413"/>
    </ligand>
    <ligandPart>
        <name>Fe</name>
        <dbReference type="ChEBI" id="CHEBI:18248"/>
    </ligandPart>
</feature>
<dbReference type="InterPro" id="IPR001128">
    <property type="entry name" value="Cyt_P450"/>
</dbReference>
<keyword evidence="13" id="KW-1185">Reference proteome</keyword>
<dbReference type="PRINTS" id="PR00463">
    <property type="entry name" value="EP450I"/>
</dbReference>
<comment type="similarity">
    <text evidence="3 10">Belongs to the cytochrome P450 family.</text>
</comment>